<dbReference type="RefSeq" id="WP_071718880.1">
    <property type="nucleotide sequence ID" value="NZ_CBCSHB010000002.1"/>
</dbReference>
<proteinExistence type="predicted"/>
<dbReference type="EMBL" id="MAOI01000070">
    <property type="protein sequence ID" value="OJD80066.1"/>
    <property type="molecule type" value="Genomic_DNA"/>
</dbReference>
<comment type="caution">
    <text evidence="1">The sequence shown here is derived from an EMBL/GenBank/DDBJ whole genome shotgun (WGS) entry which is preliminary data.</text>
</comment>
<name>A0A1J9UTN1_9BACI</name>
<dbReference type="AlphaFoldDB" id="A0A1J9UTN1"/>
<accession>A0A1J9UTN1</accession>
<evidence type="ECO:0000313" key="2">
    <source>
        <dbReference type="Proteomes" id="UP000182788"/>
    </source>
</evidence>
<reference evidence="1 2" key="1">
    <citation type="submission" date="2016-06" db="EMBL/GenBank/DDBJ databases">
        <title>First insights into the genetic diversity and population structure of in the Bacillus cereus group bacteria from diverse marine environments.</title>
        <authorList>
            <person name="Liu Y."/>
            <person name="Lai Q."/>
            <person name="Shao Z."/>
        </authorList>
    </citation>
    <scope>NUCLEOTIDE SEQUENCE [LARGE SCALE GENOMIC DNA]</scope>
    <source>
        <strain evidence="1 2">NH24A2</strain>
    </source>
</reference>
<dbReference type="Proteomes" id="UP000182788">
    <property type="component" value="Unassembled WGS sequence"/>
</dbReference>
<protein>
    <submittedName>
        <fullName evidence="1">Uncharacterized protein</fullName>
    </submittedName>
</protein>
<gene>
    <name evidence="1" type="ORF">BAU28_13465</name>
</gene>
<dbReference type="GeneID" id="87592551"/>
<organism evidence="1 2">
    <name type="scientific">Bacillus paramycoides</name>
    <dbReference type="NCBI Taxonomy" id="2026194"/>
    <lineage>
        <taxon>Bacteria</taxon>
        <taxon>Bacillati</taxon>
        <taxon>Bacillota</taxon>
        <taxon>Bacilli</taxon>
        <taxon>Bacillales</taxon>
        <taxon>Bacillaceae</taxon>
        <taxon>Bacillus</taxon>
        <taxon>Bacillus cereus group</taxon>
    </lineage>
</organism>
<sequence>MNEVICSRCCGLDEGLEIINLDIDELNETPPVYIVGYAEEGEYYCEDCGDELSPTEFYINCATEKEEIIRIVSEKIGELLSEKFDYCSHCSTGQEIETLLYVAEKEDISHINNAGEDLYDFLTENGVTEKYFDLVLESLVCPKCNYGTGRDPRDPDNGNFELLDKVYTSEEIDSFWGFDEQAFIEIAKKYNIDIDASKFSEFRDYLFEKPLLAYKHALGRELYKTLENIYLQKDYFKLQIGVELFRGRNRGKDKKNYTSDAMWNPPKGETSHGRYNPVGISVLYCTDDIKGIPYEIEPKKNEVTDVATFTNCKVLNLLDIDEIFNGFEGFLSSESEESTNVRKGYLITNFIAICCIEIGFDGVKYKGANGLDYYNYAFFTSNSETFSISTITKEFNFISNYDFS</sequence>
<evidence type="ECO:0000313" key="1">
    <source>
        <dbReference type="EMBL" id="OJD80066.1"/>
    </source>
</evidence>